<dbReference type="InterPro" id="IPR031913">
    <property type="entry name" value="Spidroin_N"/>
</dbReference>
<comment type="caution">
    <text evidence="2">The sequence shown here is derived from an EMBL/GenBank/DDBJ whole genome shotgun (WGS) entry which is preliminary data.</text>
</comment>
<feature type="domain" description="Spidroin N-terminal" evidence="1">
    <location>
        <begin position="47"/>
        <end position="89"/>
    </location>
</feature>
<dbReference type="Pfam" id="PF16763">
    <property type="entry name" value="Spidroin_N"/>
    <property type="match status" value="1"/>
</dbReference>
<dbReference type="InterPro" id="IPR038243">
    <property type="entry name" value="Spidroin_N_sf"/>
</dbReference>
<keyword evidence="3" id="KW-1185">Reference proteome</keyword>
<evidence type="ECO:0000313" key="3">
    <source>
        <dbReference type="Proteomes" id="UP001497382"/>
    </source>
</evidence>
<proteinExistence type="predicted"/>
<gene>
    <name evidence="2" type="ORF">LARSCL_LOCUS19490</name>
</gene>
<organism evidence="2 3">
    <name type="scientific">Larinioides sclopetarius</name>
    <dbReference type="NCBI Taxonomy" id="280406"/>
    <lineage>
        <taxon>Eukaryota</taxon>
        <taxon>Metazoa</taxon>
        <taxon>Ecdysozoa</taxon>
        <taxon>Arthropoda</taxon>
        <taxon>Chelicerata</taxon>
        <taxon>Arachnida</taxon>
        <taxon>Araneae</taxon>
        <taxon>Araneomorphae</taxon>
        <taxon>Entelegynae</taxon>
        <taxon>Araneoidea</taxon>
        <taxon>Araneidae</taxon>
        <taxon>Larinioides</taxon>
    </lineage>
</organism>
<dbReference type="Gene3D" id="1.10.274.70">
    <property type="match status" value="1"/>
</dbReference>
<reference evidence="2 3" key="1">
    <citation type="submission" date="2024-04" db="EMBL/GenBank/DDBJ databases">
        <authorList>
            <person name="Rising A."/>
            <person name="Reimegard J."/>
            <person name="Sonavane S."/>
            <person name="Akerstrom W."/>
            <person name="Nylinder S."/>
            <person name="Hedman E."/>
            <person name="Kallberg Y."/>
        </authorList>
    </citation>
    <scope>NUCLEOTIDE SEQUENCE [LARGE SCALE GENOMIC DNA]</scope>
</reference>
<name>A0AAV2BIU4_9ARAC</name>
<dbReference type="AlphaFoldDB" id="A0AAV2BIU4"/>
<evidence type="ECO:0000259" key="1">
    <source>
        <dbReference type="Pfam" id="PF16763"/>
    </source>
</evidence>
<sequence length="94" mass="10118">MHAVRDIVVIFSPICASNMFVASQKNFSDEPTGKTGRDIMLNALATMKDVSNAIIKTLSEAFLQTFGAVNSAFIGEISSLINTFSQTQNSGIEN</sequence>
<dbReference type="EMBL" id="CAXIEN010000380">
    <property type="protein sequence ID" value="CAL1295820.1"/>
    <property type="molecule type" value="Genomic_DNA"/>
</dbReference>
<evidence type="ECO:0000313" key="2">
    <source>
        <dbReference type="EMBL" id="CAL1295820.1"/>
    </source>
</evidence>
<dbReference type="Proteomes" id="UP001497382">
    <property type="component" value="Unassembled WGS sequence"/>
</dbReference>
<accession>A0AAV2BIU4</accession>
<protein>
    <recommendedName>
        <fullName evidence="1">Spidroin N-terminal domain-containing protein</fullName>
    </recommendedName>
</protein>